<feature type="compositionally biased region" description="Pro residues" evidence="1">
    <location>
        <begin position="545"/>
        <end position="555"/>
    </location>
</feature>
<dbReference type="PANTHER" id="PTHR38700:SF1">
    <property type="entry name" value="PH DOMAIN-CONTAINING PROTEIN"/>
    <property type="match status" value="1"/>
</dbReference>
<feature type="compositionally biased region" description="Basic and acidic residues" evidence="1">
    <location>
        <begin position="53"/>
        <end position="63"/>
    </location>
</feature>
<proteinExistence type="predicted"/>
<dbReference type="CDD" id="cd00821">
    <property type="entry name" value="PH"/>
    <property type="match status" value="1"/>
</dbReference>
<evidence type="ECO:0008006" key="4">
    <source>
        <dbReference type="Google" id="ProtNLM"/>
    </source>
</evidence>
<dbReference type="PANTHER" id="PTHR38700">
    <property type="entry name" value="YALI0E22418P"/>
    <property type="match status" value="1"/>
</dbReference>
<evidence type="ECO:0000313" key="3">
    <source>
        <dbReference type="Proteomes" id="UP000818624"/>
    </source>
</evidence>
<gene>
    <name evidence="2" type="ORF">GLX27_004074</name>
</gene>
<organism evidence="2 3">
    <name type="scientific">Malassezia furfur</name>
    <name type="common">Pityriasis versicolor infection agent</name>
    <name type="synonym">Pityrosporum furfur</name>
    <dbReference type="NCBI Taxonomy" id="55194"/>
    <lineage>
        <taxon>Eukaryota</taxon>
        <taxon>Fungi</taxon>
        <taxon>Dikarya</taxon>
        <taxon>Basidiomycota</taxon>
        <taxon>Ustilaginomycotina</taxon>
        <taxon>Malasseziomycetes</taxon>
        <taxon>Malasseziales</taxon>
        <taxon>Malasseziaceae</taxon>
        <taxon>Malassezia</taxon>
    </lineage>
</organism>
<dbReference type="Gene3D" id="3.10.20.90">
    <property type="entry name" value="Phosphatidylinositol 3-kinase Catalytic Subunit, Chain A, domain 1"/>
    <property type="match status" value="1"/>
</dbReference>
<protein>
    <recommendedName>
        <fullName evidence="4">PH domain-containing protein</fullName>
    </recommendedName>
</protein>
<dbReference type="EMBL" id="CP046238">
    <property type="protein sequence ID" value="WFD49394.1"/>
    <property type="molecule type" value="Genomic_DNA"/>
</dbReference>
<dbReference type="SUPFAM" id="SSF54236">
    <property type="entry name" value="Ubiquitin-like"/>
    <property type="match status" value="1"/>
</dbReference>
<feature type="compositionally biased region" description="Basic and acidic residues" evidence="1">
    <location>
        <begin position="532"/>
        <end position="544"/>
    </location>
</feature>
<dbReference type="InterPro" id="IPR029071">
    <property type="entry name" value="Ubiquitin-like_domsf"/>
</dbReference>
<feature type="compositionally biased region" description="Polar residues" evidence="1">
    <location>
        <begin position="518"/>
        <end position="528"/>
    </location>
</feature>
<evidence type="ECO:0000313" key="2">
    <source>
        <dbReference type="EMBL" id="WFD49394.1"/>
    </source>
</evidence>
<dbReference type="SUPFAM" id="SSF50729">
    <property type="entry name" value="PH domain-like"/>
    <property type="match status" value="1"/>
</dbReference>
<name>A0ABY8EV33_MALFU</name>
<feature type="compositionally biased region" description="Pro residues" evidence="1">
    <location>
        <begin position="153"/>
        <end position="165"/>
    </location>
</feature>
<evidence type="ECO:0000256" key="1">
    <source>
        <dbReference type="SAM" id="MobiDB-lite"/>
    </source>
</evidence>
<feature type="compositionally biased region" description="Basic and acidic residues" evidence="1">
    <location>
        <begin position="34"/>
        <end position="44"/>
    </location>
</feature>
<feature type="region of interest" description="Disordered" evidence="1">
    <location>
        <begin position="184"/>
        <end position="225"/>
    </location>
</feature>
<dbReference type="Gene3D" id="2.30.29.30">
    <property type="entry name" value="Pleckstrin-homology domain (PH domain)/Phosphotyrosine-binding domain (PTB)"/>
    <property type="match status" value="1"/>
</dbReference>
<sequence>MDDYEAKDDDVYGAPSSDEEGEGDSRSAHPRPMARAEFDDEKPLGKQNTDIQAVHERIIEQERQAQTQKALSILEGKGAGRSMSAGHPSSHSGSSSGAVPTRSRSTRRNAPGVASAPAPAPEYMLGRSNTVGARPKQLVRTPSRRNPEMGRPEVPPAPPPSVPPLPTGAPWATGMARANTLMRTQSGVRRQKSFRTEPPQYTPPPPYSMPETHTGAHGASQAGTSQGMRELVHGMDTISVQPASSAPQVAYRVFVLNVQRYTVVHLPQDALVQQMLQAVILQMNLAPVQDYTNDWVVFDVFSDLAIERPLREYERVSDIVAARDADAGYFLAKVSEWAPLLRADNTPSCSAALGGWVSIQSEPRKWSRRWLELREHALFAASSESGKNSVQLGTMMDMDLYLIDHQRSALSKPYGFALRRVLAADVGGRTVAYVTQPDEAAHHDWVKSILGAHTYVLRQERPDLFHAARTLPPLRYPPPPAHPTRRHTYKEPSTARRVRSQRRLASPPSGAAPLIPSESLSVQFQQGSLLAARERAERAADPLHRPPPPRGAPPH</sequence>
<feature type="region of interest" description="Disordered" evidence="1">
    <location>
        <begin position="1"/>
        <end position="165"/>
    </location>
</feature>
<reference evidence="2 3" key="1">
    <citation type="journal article" date="2020" name="Elife">
        <title>Loss of centromere function drives karyotype evolution in closely related Malassezia species.</title>
        <authorList>
            <person name="Sankaranarayanan S.R."/>
            <person name="Ianiri G."/>
            <person name="Coelho M.A."/>
            <person name="Reza M.H."/>
            <person name="Thimmappa B.C."/>
            <person name="Ganguly P."/>
            <person name="Vadnala R.N."/>
            <person name="Sun S."/>
            <person name="Siddharthan R."/>
            <person name="Tellgren-Roth C."/>
            <person name="Dawson T.L."/>
            <person name="Heitman J."/>
            <person name="Sanyal K."/>
        </authorList>
    </citation>
    <scope>NUCLEOTIDE SEQUENCE [LARGE SCALE GENOMIC DNA]</scope>
    <source>
        <strain evidence="2">CBS14141</strain>
    </source>
</reference>
<keyword evidence="3" id="KW-1185">Reference proteome</keyword>
<accession>A0ABY8EV33</accession>
<dbReference type="InterPro" id="IPR011993">
    <property type="entry name" value="PH-like_dom_sf"/>
</dbReference>
<feature type="region of interest" description="Disordered" evidence="1">
    <location>
        <begin position="469"/>
        <end position="555"/>
    </location>
</feature>
<feature type="compositionally biased region" description="Low complexity" evidence="1">
    <location>
        <begin position="82"/>
        <end position="98"/>
    </location>
</feature>
<dbReference type="Proteomes" id="UP000818624">
    <property type="component" value="Chromosome 5"/>
</dbReference>